<proteinExistence type="predicted"/>
<dbReference type="PANTHER" id="PTHR34387">
    <property type="entry name" value="SLR1258 PROTEIN"/>
    <property type="match status" value="1"/>
</dbReference>
<dbReference type="Gene3D" id="3.30.110.170">
    <property type="entry name" value="Protein of unknown function (DUF541), domain 1"/>
    <property type="match status" value="1"/>
</dbReference>
<dbReference type="EMBL" id="JACSRA010000029">
    <property type="protein sequence ID" value="MBD7912825.1"/>
    <property type="molecule type" value="Genomic_DNA"/>
</dbReference>
<dbReference type="InterPro" id="IPR052022">
    <property type="entry name" value="26kDa_periplasmic_antigen"/>
</dbReference>
<dbReference type="InterPro" id="IPR007497">
    <property type="entry name" value="SIMPL/DUF541"/>
</dbReference>
<gene>
    <name evidence="1" type="ORF">H9661_15850</name>
</gene>
<sequence>MYPLGDKDNDKLYDCDNNQCKRIRVLGRGLVNVKPDAAEVAIGVIIQNQDVQLAQIENARIIEQVINNIKRIGVQPENIQTQNYNIRPIYDYVDGKQIFRGYEVSNNINVLIRNINYVGEIIDAAVRSGANSISGINFIVLDEEKYYYEALSIAVQDAQSKAVVIAKKLGVKLDIIPVQVNEMDTGTTAPLQMMTFKSVGEGTPIEPGENKVKAEVEAIFIYN</sequence>
<accession>A0ABR8PXD3</accession>
<dbReference type="Gene3D" id="3.30.70.2970">
    <property type="entry name" value="Protein of unknown function (DUF541), domain 2"/>
    <property type="match status" value="1"/>
</dbReference>
<organism evidence="1 2">
    <name type="scientific">Clostridium cibarium</name>
    <dbReference type="NCBI Taxonomy" id="2762247"/>
    <lineage>
        <taxon>Bacteria</taxon>
        <taxon>Bacillati</taxon>
        <taxon>Bacillota</taxon>
        <taxon>Clostridia</taxon>
        <taxon>Eubacteriales</taxon>
        <taxon>Clostridiaceae</taxon>
        <taxon>Clostridium</taxon>
    </lineage>
</organism>
<comment type="caution">
    <text evidence="1">The sequence shown here is derived from an EMBL/GenBank/DDBJ whole genome shotgun (WGS) entry which is preliminary data.</text>
</comment>
<evidence type="ECO:0000313" key="2">
    <source>
        <dbReference type="Proteomes" id="UP000627781"/>
    </source>
</evidence>
<dbReference type="PANTHER" id="PTHR34387:SF1">
    <property type="entry name" value="PERIPLASMIC IMMUNOGENIC PROTEIN"/>
    <property type="match status" value="1"/>
</dbReference>
<evidence type="ECO:0000313" key="1">
    <source>
        <dbReference type="EMBL" id="MBD7912825.1"/>
    </source>
</evidence>
<protein>
    <submittedName>
        <fullName evidence="1">SIMPL domain-containing protein</fullName>
    </submittedName>
</protein>
<keyword evidence="2" id="KW-1185">Reference proteome</keyword>
<dbReference type="RefSeq" id="WP_191769708.1">
    <property type="nucleotide sequence ID" value="NZ_JACSRA010000029.1"/>
</dbReference>
<dbReference type="Proteomes" id="UP000627781">
    <property type="component" value="Unassembled WGS sequence"/>
</dbReference>
<dbReference type="Pfam" id="PF04402">
    <property type="entry name" value="SIMPL"/>
    <property type="match status" value="1"/>
</dbReference>
<reference evidence="1 2" key="1">
    <citation type="submission" date="2020-08" db="EMBL/GenBank/DDBJ databases">
        <title>A Genomic Blueprint of the Chicken Gut Microbiome.</title>
        <authorList>
            <person name="Gilroy R."/>
            <person name="Ravi A."/>
            <person name="Getino M."/>
            <person name="Pursley I."/>
            <person name="Horton D.L."/>
            <person name="Alikhan N.-F."/>
            <person name="Baker D."/>
            <person name="Gharbi K."/>
            <person name="Hall N."/>
            <person name="Watson M."/>
            <person name="Adriaenssens E.M."/>
            <person name="Foster-Nyarko E."/>
            <person name="Jarju S."/>
            <person name="Secka A."/>
            <person name="Antonio M."/>
            <person name="Oren A."/>
            <person name="Chaudhuri R."/>
            <person name="La Ragione R.M."/>
            <person name="Hildebrand F."/>
            <person name="Pallen M.J."/>
        </authorList>
    </citation>
    <scope>NUCLEOTIDE SEQUENCE [LARGE SCALE GENOMIC DNA]</scope>
    <source>
        <strain evidence="1 2">Sa3CVN1</strain>
    </source>
</reference>
<name>A0ABR8PXD3_9CLOT</name>